<dbReference type="AlphaFoldDB" id="A0A2K9ENM6"/>
<dbReference type="Gene3D" id="3.30.10.10">
    <property type="entry name" value="Trypsin Inhibitor V, subunit A"/>
    <property type="match status" value="1"/>
</dbReference>
<name>A0A2K9ENM6_9RHOB</name>
<dbReference type="KEGG" id="paro:CUV01_01865"/>
<reference evidence="1 2" key="1">
    <citation type="submission" date="2017-12" db="EMBL/GenBank/DDBJ databases">
        <authorList>
            <person name="Hurst M.R.H."/>
        </authorList>
    </citation>
    <scope>NUCLEOTIDE SEQUENCE [LARGE SCALE GENOMIC DNA]</scope>
    <source>
        <strain evidence="1 2">BM15</strain>
    </source>
</reference>
<accession>A0A2K9ENM6</accession>
<dbReference type="PROSITE" id="PS51257">
    <property type="entry name" value="PROKAR_LIPOPROTEIN"/>
    <property type="match status" value="1"/>
</dbReference>
<evidence type="ECO:0000313" key="1">
    <source>
        <dbReference type="EMBL" id="AUH32306.1"/>
    </source>
</evidence>
<sequence length="85" mass="9036">MKRITLTTLGLLGLAACQPVPPPPPATCDDSYQSLVGSNIGAVTLPSGLTHRIIPPNTAYNEDFSPDRLNVFVDDKGWIARVTCG</sequence>
<organism evidence="1 2">
    <name type="scientific">Paracoccus tegillarcae</name>
    <dbReference type="NCBI Taxonomy" id="1529068"/>
    <lineage>
        <taxon>Bacteria</taxon>
        <taxon>Pseudomonadati</taxon>
        <taxon>Pseudomonadota</taxon>
        <taxon>Alphaproteobacteria</taxon>
        <taxon>Rhodobacterales</taxon>
        <taxon>Paracoccaceae</taxon>
        <taxon>Paracoccus</taxon>
    </lineage>
</organism>
<dbReference type="InterPro" id="IPR021719">
    <property type="entry name" value="Prot_inh_I78"/>
</dbReference>
<dbReference type="Proteomes" id="UP000233742">
    <property type="component" value="Chromosome"/>
</dbReference>
<keyword evidence="2" id="KW-1185">Reference proteome</keyword>
<gene>
    <name evidence="1" type="ORF">CUV01_01865</name>
</gene>
<dbReference type="OrthoDB" id="8724542at2"/>
<evidence type="ECO:0000313" key="2">
    <source>
        <dbReference type="Proteomes" id="UP000233742"/>
    </source>
</evidence>
<protein>
    <recommendedName>
        <fullName evidence="3">Peptidase inhibitor I78 family protein</fullName>
    </recommendedName>
</protein>
<dbReference type="RefSeq" id="WP_101458984.1">
    <property type="nucleotide sequence ID" value="NZ_CP025408.1"/>
</dbReference>
<dbReference type="Pfam" id="PF11720">
    <property type="entry name" value="Inhibitor_I78"/>
    <property type="match status" value="1"/>
</dbReference>
<dbReference type="EMBL" id="CP025408">
    <property type="protein sequence ID" value="AUH32306.1"/>
    <property type="molecule type" value="Genomic_DNA"/>
</dbReference>
<evidence type="ECO:0008006" key="3">
    <source>
        <dbReference type="Google" id="ProtNLM"/>
    </source>
</evidence>
<proteinExistence type="predicted"/>